<dbReference type="EMBL" id="CAJNYV010005267">
    <property type="protein sequence ID" value="CAF3733442.1"/>
    <property type="molecule type" value="Genomic_DNA"/>
</dbReference>
<dbReference type="Proteomes" id="UP000663833">
    <property type="component" value="Unassembled WGS sequence"/>
</dbReference>
<feature type="repeat" description="Solcar" evidence="10">
    <location>
        <begin position="5"/>
        <end position="99"/>
    </location>
</feature>
<evidence type="ECO:0000256" key="11">
    <source>
        <dbReference type="RuleBase" id="RU000488"/>
    </source>
</evidence>
<comment type="caution">
    <text evidence="13">The sequence shown here is derived from an EMBL/GenBank/DDBJ whole genome shotgun (WGS) entry which is preliminary data.</text>
</comment>
<keyword evidence="8" id="KW-0496">Mitochondrion</keyword>
<dbReference type="FunFam" id="1.50.40.10:FF:000062">
    <property type="entry name" value="mitochondrial uncoupling protein 3"/>
    <property type="match status" value="1"/>
</dbReference>
<keyword evidence="5" id="KW-0677">Repeat</keyword>
<evidence type="ECO:0000313" key="16">
    <source>
        <dbReference type="EMBL" id="CAF3733442.1"/>
    </source>
</evidence>
<dbReference type="PRINTS" id="PR00926">
    <property type="entry name" value="MITOCARRIER"/>
</dbReference>
<evidence type="ECO:0000256" key="7">
    <source>
        <dbReference type="ARBA" id="ARBA00022989"/>
    </source>
</evidence>
<evidence type="ECO:0000256" key="6">
    <source>
        <dbReference type="ARBA" id="ARBA00022792"/>
    </source>
</evidence>
<dbReference type="PANTHER" id="PTHR45618">
    <property type="entry name" value="MITOCHONDRIAL DICARBOXYLATE CARRIER-RELATED"/>
    <property type="match status" value="1"/>
</dbReference>
<dbReference type="EMBL" id="CAJNYD010000037">
    <property type="protein sequence ID" value="CAF3190135.1"/>
    <property type="molecule type" value="Genomic_DNA"/>
</dbReference>
<dbReference type="Proteomes" id="UP000663865">
    <property type="component" value="Unassembled WGS sequence"/>
</dbReference>
<dbReference type="InterPro" id="IPR023395">
    <property type="entry name" value="MCP_dom_sf"/>
</dbReference>
<evidence type="ECO:0000313" key="21">
    <source>
        <dbReference type="EMBL" id="CAF4567865.1"/>
    </source>
</evidence>
<evidence type="ECO:0000256" key="2">
    <source>
        <dbReference type="ARBA" id="ARBA00006375"/>
    </source>
</evidence>
<dbReference type="PROSITE" id="PS50920">
    <property type="entry name" value="SOLCAR"/>
    <property type="match status" value="3"/>
</dbReference>
<dbReference type="GO" id="GO:0055085">
    <property type="term" value="P:transmembrane transport"/>
    <property type="evidence" value="ECO:0007669"/>
    <property type="project" value="InterPro"/>
</dbReference>
<dbReference type="EMBL" id="CAJOBQ010000169">
    <property type="protein sequence ID" value="CAF4281392.1"/>
    <property type="molecule type" value="Genomic_DNA"/>
</dbReference>
<evidence type="ECO:0000256" key="3">
    <source>
        <dbReference type="ARBA" id="ARBA00022448"/>
    </source>
</evidence>
<evidence type="ECO:0000313" key="22">
    <source>
        <dbReference type="Proteomes" id="UP000663825"/>
    </source>
</evidence>
<accession>A0A817Q7X4</accession>
<dbReference type="InterPro" id="IPR002067">
    <property type="entry name" value="MCP"/>
</dbReference>
<sequence length="314" mass="35182">MFDWRPFLFGGLASSVAELATFPIDLTKTRLQIQGQIFDNQTQQLQYAQKKYTNMFQAIYRIGHEEGVRTLYSGVSAALLRQATYGTIKIGIYQKMKRLFADDIRQEKLYINVLNGMFSGALANAIANPTDLLKIRMQANHPSVQGKGLFTAMASIAKKEGVRGLWSSVLPTVQRAAIVSGVELAVYDCAKQQLICQLNSSDTIGTHFLASFIAGFAGAFTSTPIDVVRTRLMNQENLSSRVNSTAASMPYKGIMDCFIKTTRNEGFSALYKGFFPSWLRLGPWNIVFFIVFEQFKNLDRTLESRRAIPIDQHL</sequence>
<dbReference type="EMBL" id="CAJNYU010000280">
    <property type="protein sequence ID" value="CAF3346021.1"/>
    <property type="molecule type" value="Genomic_DNA"/>
</dbReference>
<dbReference type="Proteomes" id="UP000663851">
    <property type="component" value="Unassembled WGS sequence"/>
</dbReference>
<dbReference type="InterPro" id="IPR018108">
    <property type="entry name" value="MCP_transmembrane"/>
</dbReference>
<evidence type="ECO:0000313" key="13">
    <source>
        <dbReference type="EMBL" id="CAF3191990.1"/>
    </source>
</evidence>
<evidence type="ECO:0000313" key="23">
    <source>
        <dbReference type="Proteomes" id="UP000663873"/>
    </source>
</evidence>
<keyword evidence="23" id="KW-1185">Reference proteome</keyword>
<comment type="subcellular location">
    <subcellularLocation>
        <location evidence="1">Mitochondrion inner membrane</location>
        <topology evidence="1">Multi-pass membrane protein</topology>
    </subcellularLocation>
</comment>
<evidence type="ECO:0000313" key="12">
    <source>
        <dbReference type="EMBL" id="CAF3190135.1"/>
    </source>
</evidence>
<dbReference type="Gene3D" id="1.50.40.10">
    <property type="entry name" value="Mitochondrial carrier domain"/>
    <property type="match status" value="1"/>
</dbReference>
<keyword evidence="3 11" id="KW-0813">Transport</keyword>
<evidence type="ECO:0000313" key="18">
    <source>
        <dbReference type="EMBL" id="CAF4281392.1"/>
    </source>
</evidence>
<evidence type="ECO:0000256" key="8">
    <source>
        <dbReference type="ARBA" id="ARBA00023128"/>
    </source>
</evidence>
<dbReference type="EMBL" id="CAJNYT010001800">
    <property type="protein sequence ID" value="CAF3430924.1"/>
    <property type="molecule type" value="Genomic_DNA"/>
</dbReference>
<dbReference type="EMBL" id="CAJOBR010000540">
    <property type="protein sequence ID" value="CAF4520987.1"/>
    <property type="molecule type" value="Genomic_DNA"/>
</dbReference>
<dbReference type="EMBL" id="CAJOBO010001679">
    <property type="protein sequence ID" value="CAF4400610.1"/>
    <property type="molecule type" value="Genomic_DNA"/>
</dbReference>
<evidence type="ECO:0000313" key="15">
    <source>
        <dbReference type="EMBL" id="CAF3430924.1"/>
    </source>
</evidence>
<dbReference type="OrthoDB" id="756301at2759"/>
<feature type="repeat" description="Solcar" evidence="10">
    <location>
        <begin position="202"/>
        <end position="298"/>
    </location>
</feature>
<protein>
    <submittedName>
        <fullName evidence="13">Uncharacterized protein</fullName>
    </submittedName>
</protein>
<gene>
    <name evidence="14" type="ORF">FME351_LOCUS4038</name>
    <name evidence="15" type="ORF">GRG538_LOCUS12651</name>
    <name evidence="19" type="ORF">HFQ381_LOCUS20061</name>
    <name evidence="16" type="ORF">KIK155_LOCUS28705</name>
    <name evidence="12" type="ORF">LUA448_LOCUS1518</name>
    <name evidence="20" type="ORF">QYT958_LOCUS6189</name>
    <name evidence="13" type="ORF">TIS948_LOCUS12021</name>
    <name evidence="21" type="ORF">TOA249_LOCUS8389</name>
    <name evidence="18" type="ORF">TSG867_LOCUS5002</name>
    <name evidence="17" type="ORF">UJA718_LOCUS5961</name>
</gene>
<evidence type="ECO:0000256" key="10">
    <source>
        <dbReference type="PROSITE-ProRule" id="PRU00282"/>
    </source>
</evidence>
<name>A0A817Q7X4_9BILA</name>
<feature type="repeat" description="Solcar" evidence="10">
    <location>
        <begin position="107"/>
        <end position="193"/>
    </location>
</feature>
<dbReference type="GO" id="GO:0005743">
    <property type="term" value="C:mitochondrial inner membrane"/>
    <property type="evidence" value="ECO:0007669"/>
    <property type="project" value="UniProtKB-SubCell"/>
</dbReference>
<dbReference type="Proteomes" id="UP000663838">
    <property type="component" value="Unassembled WGS sequence"/>
</dbReference>
<dbReference type="Proteomes" id="UP000663869">
    <property type="component" value="Unassembled WGS sequence"/>
</dbReference>
<dbReference type="SUPFAM" id="SSF103506">
    <property type="entry name" value="Mitochondrial carrier"/>
    <property type="match status" value="1"/>
</dbReference>
<dbReference type="Pfam" id="PF00153">
    <property type="entry name" value="Mito_carr"/>
    <property type="match status" value="3"/>
</dbReference>
<evidence type="ECO:0000313" key="14">
    <source>
        <dbReference type="EMBL" id="CAF3346021.1"/>
    </source>
</evidence>
<keyword evidence="9 10" id="KW-0472">Membrane</keyword>
<dbReference type="InterPro" id="IPR050391">
    <property type="entry name" value="Mito_Metabolite_Transporter"/>
</dbReference>
<organism evidence="13 22">
    <name type="scientific">Rotaria socialis</name>
    <dbReference type="NCBI Taxonomy" id="392032"/>
    <lineage>
        <taxon>Eukaryota</taxon>
        <taxon>Metazoa</taxon>
        <taxon>Spiralia</taxon>
        <taxon>Gnathifera</taxon>
        <taxon>Rotifera</taxon>
        <taxon>Eurotatoria</taxon>
        <taxon>Bdelloidea</taxon>
        <taxon>Philodinida</taxon>
        <taxon>Philodinidae</taxon>
        <taxon>Rotaria</taxon>
    </lineage>
</organism>
<dbReference type="EMBL" id="CAJNXB010001761">
    <property type="protein sequence ID" value="CAF3191990.1"/>
    <property type="molecule type" value="Genomic_DNA"/>
</dbReference>
<reference evidence="13" key="1">
    <citation type="submission" date="2021-02" db="EMBL/GenBank/DDBJ databases">
        <authorList>
            <person name="Nowell W R."/>
        </authorList>
    </citation>
    <scope>NUCLEOTIDE SEQUENCE</scope>
</reference>
<dbReference type="Proteomes" id="UP000663825">
    <property type="component" value="Unassembled WGS sequence"/>
</dbReference>
<comment type="similarity">
    <text evidence="2 11">Belongs to the mitochondrial carrier (TC 2.A.29) family.</text>
</comment>
<dbReference type="EMBL" id="CAJOBP010000539">
    <property type="protein sequence ID" value="CAF4191526.1"/>
    <property type="molecule type" value="Genomic_DNA"/>
</dbReference>
<keyword evidence="6" id="KW-0999">Mitochondrion inner membrane</keyword>
<evidence type="ECO:0000313" key="20">
    <source>
        <dbReference type="EMBL" id="CAF4520987.1"/>
    </source>
</evidence>
<dbReference type="Proteomes" id="UP000663862">
    <property type="component" value="Unassembled WGS sequence"/>
</dbReference>
<dbReference type="EMBL" id="CAJOBS010000398">
    <property type="protein sequence ID" value="CAF4567865.1"/>
    <property type="molecule type" value="Genomic_DNA"/>
</dbReference>
<evidence type="ECO:0000313" key="19">
    <source>
        <dbReference type="EMBL" id="CAF4400610.1"/>
    </source>
</evidence>
<dbReference type="Proteomes" id="UP000663873">
    <property type="component" value="Unassembled WGS sequence"/>
</dbReference>
<evidence type="ECO:0000256" key="4">
    <source>
        <dbReference type="ARBA" id="ARBA00022692"/>
    </source>
</evidence>
<keyword evidence="4 10" id="KW-0812">Transmembrane</keyword>
<evidence type="ECO:0000256" key="9">
    <source>
        <dbReference type="ARBA" id="ARBA00023136"/>
    </source>
</evidence>
<dbReference type="Proteomes" id="UP000663848">
    <property type="component" value="Unassembled WGS sequence"/>
</dbReference>
<proteinExistence type="inferred from homology"/>
<dbReference type="AlphaFoldDB" id="A0A817Q7X4"/>
<dbReference type="Proteomes" id="UP000663872">
    <property type="component" value="Unassembled WGS sequence"/>
</dbReference>
<evidence type="ECO:0000313" key="17">
    <source>
        <dbReference type="EMBL" id="CAF4191526.1"/>
    </source>
</evidence>
<evidence type="ECO:0000256" key="1">
    <source>
        <dbReference type="ARBA" id="ARBA00004448"/>
    </source>
</evidence>
<evidence type="ECO:0000256" key="5">
    <source>
        <dbReference type="ARBA" id="ARBA00022737"/>
    </source>
</evidence>
<keyword evidence="7" id="KW-1133">Transmembrane helix</keyword>